<dbReference type="EMBL" id="MFMS01000006">
    <property type="protein sequence ID" value="OGG85619.1"/>
    <property type="molecule type" value="Genomic_DNA"/>
</dbReference>
<dbReference type="InterPro" id="IPR031310">
    <property type="entry name" value="Ribosomal_uL5_N"/>
</dbReference>
<evidence type="ECO:0000256" key="2">
    <source>
        <dbReference type="ARBA" id="ARBA00022980"/>
    </source>
</evidence>
<feature type="domain" description="Large ribosomal subunit protein uL5 C-terminal" evidence="8">
    <location>
        <begin position="83"/>
        <end position="174"/>
    </location>
</feature>
<evidence type="ECO:0000256" key="6">
    <source>
        <dbReference type="RuleBase" id="RU003930"/>
    </source>
</evidence>
<dbReference type="Pfam" id="PF00673">
    <property type="entry name" value="Ribosomal_L5_C"/>
    <property type="match status" value="1"/>
</dbReference>
<evidence type="ECO:0000256" key="4">
    <source>
        <dbReference type="ARBA" id="ARBA00035245"/>
    </source>
</evidence>
<name>A0A1F6FID2_9BACT</name>
<dbReference type="SUPFAM" id="SSF55282">
    <property type="entry name" value="RL5-like"/>
    <property type="match status" value="1"/>
</dbReference>
<keyword evidence="5" id="KW-0820">tRNA-binding</keyword>
<evidence type="ECO:0000313" key="10">
    <source>
        <dbReference type="Proteomes" id="UP000177395"/>
    </source>
</evidence>
<proteinExistence type="inferred from homology"/>
<comment type="similarity">
    <text evidence="1 5 6">Belongs to the universal ribosomal protein uL5 family.</text>
</comment>
<evidence type="ECO:0000313" key="9">
    <source>
        <dbReference type="EMBL" id="OGG85619.1"/>
    </source>
</evidence>
<gene>
    <name evidence="5" type="primary">rplE</name>
    <name evidence="9" type="ORF">A2392_02535</name>
</gene>
<dbReference type="Pfam" id="PF00281">
    <property type="entry name" value="Ribosomal_L5"/>
    <property type="match status" value="1"/>
</dbReference>
<dbReference type="GO" id="GO:0000049">
    <property type="term" value="F:tRNA binding"/>
    <property type="evidence" value="ECO:0007669"/>
    <property type="project" value="UniProtKB-UniRule"/>
</dbReference>
<dbReference type="InterPro" id="IPR031309">
    <property type="entry name" value="Ribosomal_uL5_C"/>
</dbReference>
<dbReference type="GO" id="GO:0006412">
    <property type="term" value="P:translation"/>
    <property type="evidence" value="ECO:0007669"/>
    <property type="project" value="UniProtKB-UniRule"/>
</dbReference>
<dbReference type="Proteomes" id="UP000177395">
    <property type="component" value="Unassembled WGS sequence"/>
</dbReference>
<dbReference type="FunFam" id="3.30.1440.10:FF:000001">
    <property type="entry name" value="50S ribosomal protein L5"/>
    <property type="match status" value="1"/>
</dbReference>
<dbReference type="InterPro" id="IPR022803">
    <property type="entry name" value="Ribosomal_uL5_dom_sf"/>
</dbReference>
<evidence type="ECO:0000256" key="5">
    <source>
        <dbReference type="HAMAP-Rule" id="MF_01333"/>
    </source>
</evidence>
<feature type="domain" description="Large ribosomal subunit protein uL5 N-terminal" evidence="7">
    <location>
        <begin position="23"/>
        <end position="78"/>
    </location>
</feature>
<sequence length="182" mass="20297">MENLKTKLAKSFDTLKGSFGYKNVMQAPRLEKVVVSVGIGKIEDKAKREKIAERLARITGQKPSPRPAKQSIASFKLRQGDIVGYQVTLRGARMHDFLDKLIHIALPQTRDFRGLKATAIDEMGNITLGIKEHTIFPETSDEDIRDVFSLAITVVTTAKTKPEAEAFLRHIGLPLKKDEVEA</sequence>
<dbReference type="InterPro" id="IPR002132">
    <property type="entry name" value="Ribosomal_uL5"/>
</dbReference>
<dbReference type="PANTHER" id="PTHR11994">
    <property type="entry name" value="60S RIBOSOMAL PROTEIN L11-RELATED"/>
    <property type="match status" value="1"/>
</dbReference>
<dbReference type="Gene3D" id="3.30.1440.10">
    <property type="match status" value="1"/>
</dbReference>
<organism evidence="9 10">
    <name type="scientific">Candidatus Kaiserbacteria bacterium RIFOXYB1_FULL_46_14</name>
    <dbReference type="NCBI Taxonomy" id="1798531"/>
    <lineage>
        <taxon>Bacteria</taxon>
        <taxon>Candidatus Kaiseribacteriota</taxon>
    </lineage>
</organism>
<protein>
    <recommendedName>
        <fullName evidence="4 5">Large ribosomal subunit protein uL5</fullName>
    </recommendedName>
</protein>
<keyword evidence="5" id="KW-0699">rRNA-binding</keyword>
<evidence type="ECO:0000259" key="7">
    <source>
        <dbReference type="Pfam" id="PF00281"/>
    </source>
</evidence>
<reference evidence="9 10" key="1">
    <citation type="journal article" date="2016" name="Nat. Commun.">
        <title>Thousands of microbial genomes shed light on interconnected biogeochemical processes in an aquifer system.</title>
        <authorList>
            <person name="Anantharaman K."/>
            <person name="Brown C.T."/>
            <person name="Hug L.A."/>
            <person name="Sharon I."/>
            <person name="Castelle C.J."/>
            <person name="Probst A.J."/>
            <person name="Thomas B.C."/>
            <person name="Singh A."/>
            <person name="Wilkins M.J."/>
            <person name="Karaoz U."/>
            <person name="Brodie E.L."/>
            <person name="Williams K.H."/>
            <person name="Hubbard S.S."/>
            <person name="Banfield J.F."/>
        </authorList>
    </citation>
    <scope>NUCLEOTIDE SEQUENCE [LARGE SCALE GENOMIC DNA]</scope>
</reference>
<dbReference type="PIRSF" id="PIRSF002161">
    <property type="entry name" value="Ribosomal_L5"/>
    <property type="match status" value="1"/>
</dbReference>
<keyword evidence="2 5" id="KW-0689">Ribosomal protein</keyword>
<dbReference type="GO" id="GO:0019843">
    <property type="term" value="F:rRNA binding"/>
    <property type="evidence" value="ECO:0007669"/>
    <property type="project" value="UniProtKB-UniRule"/>
</dbReference>
<comment type="caution">
    <text evidence="9">The sequence shown here is derived from an EMBL/GenBank/DDBJ whole genome shotgun (WGS) entry which is preliminary data.</text>
</comment>
<dbReference type="STRING" id="1798531.A2392_02535"/>
<accession>A0A1F6FID2</accession>
<dbReference type="HAMAP" id="MF_01333_B">
    <property type="entry name" value="Ribosomal_uL5_B"/>
    <property type="match status" value="1"/>
</dbReference>
<dbReference type="GO" id="GO:0005840">
    <property type="term" value="C:ribosome"/>
    <property type="evidence" value="ECO:0007669"/>
    <property type="project" value="UniProtKB-KW"/>
</dbReference>
<comment type="function">
    <text evidence="5">This is 1 of the proteins that bind and probably mediate the attachment of the 5S RNA into the large ribosomal subunit, where it forms part of the central protuberance. In the 70S ribosome it contacts protein S13 of the 30S subunit (bridge B1b), connecting the 2 subunits; this bridge is implicated in subunit movement. Contacts the P site tRNA; the 5S rRNA and some of its associated proteins might help stabilize positioning of ribosome-bound tRNAs.</text>
</comment>
<keyword evidence="5" id="KW-0694">RNA-binding</keyword>
<evidence type="ECO:0000256" key="1">
    <source>
        <dbReference type="ARBA" id="ARBA00008553"/>
    </source>
</evidence>
<dbReference type="AlphaFoldDB" id="A0A1F6FID2"/>
<comment type="subunit">
    <text evidence="5">Part of the 50S ribosomal subunit; part of the 5S rRNA/L5/L18/L25 subcomplex. Contacts the 5S rRNA and the P site tRNA. Forms a bridge to the 30S subunit in the 70S ribosome.</text>
</comment>
<keyword evidence="3 5" id="KW-0687">Ribonucleoprotein</keyword>
<evidence type="ECO:0000259" key="8">
    <source>
        <dbReference type="Pfam" id="PF00673"/>
    </source>
</evidence>
<dbReference type="InterPro" id="IPR020930">
    <property type="entry name" value="Ribosomal_uL5_bac-type"/>
</dbReference>
<evidence type="ECO:0000256" key="3">
    <source>
        <dbReference type="ARBA" id="ARBA00023274"/>
    </source>
</evidence>
<dbReference type="GO" id="GO:1990904">
    <property type="term" value="C:ribonucleoprotein complex"/>
    <property type="evidence" value="ECO:0007669"/>
    <property type="project" value="UniProtKB-KW"/>
</dbReference>
<dbReference type="NCBIfam" id="NF000585">
    <property type="entry name" value="PRK00010.1"/>
    <property type="match status" value="1"/>
</dbReference>
<dbReference type="GO" id="GO:0003735">
    <property type="term" value="F:structural constituent of ribosome"/>
    <property type="evidence" value="ECO:0007669"/>
    <property type="project" value="InterPro"/>
</dbReference>